<feature type="compositionally biased region" description="Polar residues" evidence="2">
    <location>
        <begin position="437"/>
        <end position="452"/>
    </location>
</feature>
<dbReference type="EMBL" id="SOYY01000005">
    <property type="protein sequence ID" value="KAA0720836.1"/>
    <property type="molecule type" value="Genomic_DNA"/>
</dbReference>
<evidence type="ECO:0000256" key="1">
    <source>
        <dbReference type="ARBA" id="ARBA00022553"/>
    </source>
</evidence>
<dbReference type="PANTHER" id="PTHR16095:SF9">
    <property type="entry name" value="PROLINE AND SERINE-RICH PROTEIN 2"/>
    <property type="match status" value="1"/>
</dbReference>
<gene>
    <name evidence="3" type="ORF">E1301_Tti019339</name>
</gene>
<feature type="region of interest" description="Disordered" evidence="2">
    <location>
        <begin position="46"/>
        <end position="68"/>
    </location>
</feature>
<name>A0A5A9PIM1_9TELE</name>
<feature type="compositionally biased region" description="Polar residues" evidence="2">
    <location>
        <begin position="536"/>
        <end position="550"/>
    </location>
</feature>
<feature type="compositionally biased region" description="Polar residues" evidence="2">
    <location>
        <begin position="291"/>
        <end position="352"/>
    </location>
</feature>
<feature type="region of interest" description="Disordered" evidence="2">
    <location>
        <begin position="275"/>
        <end position="377"/>
    </location>
</feature>
<comment type="caution">
    <text evidence="3">The sequence shown here is derived from an EMBL/GenBank/DDBJ whole genome shotgun (WGS) entry which is preliminary data.</text>
</comment>
<dbReference type="AlphaFoldDB" id="A0A5A9PIM1"/>
<protein>
    <submittedName>
        <fullName evidence="3">Proline and serine-rich protein 2</fullName>
    </submittedName>
</protein>
<organism evidence="3 4">
    <name type="scientific">Triplophysa tibetana</name>
    <dbReference type="NCBI Taxonomy" id="1572043"/>
    <lineage>
        <taxon>Eukaryota</taxon>
        <taxon>Metazoa</taxon>
        <taxon>Chordata</taxon>
        <taxon>Craniata</taxon>
        <taxon>Vertebrata</taxon>
        <taxon>Euteleostomi</taxon>
        <taxon>Actinopterygii</taxon>
        <taxon>Neopterygii</taxon>
        <taxon>Teleostei</taxon>
        <taxon>Ostariophysi</taxon>
        <taxon>Cypriniformes</taxon>
        <taxon>Nemacheilidae</taxon>
        <taxon>Triplophysa</taxon>
    </lineage>
</organism>
<evidence type="ECO:0000256" key="2">
    <source>
        <dbReference type="SAM" id="MobiDB-lite"/>
    </source>
</evidence>
<feature type="compositionally biased region" description="Low complexity" evidence="2">
    <location>
        <begin position="494"/>
        <end position="518"/>
    </location>
</feature>
<evidence type="ECO:0000313" key="4">
    <source>
        <dbReference type="Proteomes" id="UP000324632"/>
    </source>
</evidence>
<dbReference type="PANTHER" id="PTHR16095">
    <property type="entry name" value="TRANSMEMBRANE PROTEIN 143 FAMILY MEMBER"/>
    <property type="match status" value="1"/>
</dbReference>
<sequence length="574" mass="62632">MDVHVHRTPHYGLNDRQPEDDLQFLSLEERECILFFEETIGSLEEEFENDGAGRTAQRHTPAEMRPASYERDHDIIDLVHNTPEDKRTNAMPDFQKLIVPPETHYEMKPHREPVMNFPPGLNITSPASEEGGHLPPPGSVPTPVVIASKIAEHQGSNTASASPSVLLQRRLSLELPQNPVTKHGPPIHAKPTHLPDNISLLLGSREHIPHSIAMEAVNVQERRAQMLANLTGPAHPLDGGEPSCVRNLPTRSVSFRQPTPDQSRMEALSKLGLAQRRTQSVMQPSADFNKDSSSVRTALRSNSTSTYTLSSVNEPTIASMPSRNANMAINHKNGSSSKVHGMDTTNYPQSKSTVDRQDKSSQSAAITSGEIRHSDFNSYGGKSINLNHATSFKSGKVPHHNATSPKSDTPEVQLNSFGGWSRVMNPSMAHSDEPNPAYSSYSQSPPNTSRISPPNAYGARSKTFSPVKEVSVTADEDSPTRDVVPLHPKPPFHPAAARPAEQSPSAAPRPSRHSGPLSPTKPRPSPTSPEIRSKPTVKQSFRTQGITVQFSGKGATDEARRDALRKLGLMRGGP</sequence>
<reference evidence="3 4" key="1">
    <citation type="journal article" date="2019" name="Mol. Ecol. Resour.">
        <title>Chromosome-level genome assembly of Triplophysa tibetana, a fish adapted to the harsh high-altitude environment of the Tibetan Plateau.</title>
        <authorList>
            <person name="Yang X."/>
            <person name="Liu H."/>
            <person name="Ma Z."/>
            <person name="Zou Y."/>
            <person name="Zou M."/>
            <person name="Mao Y."/>
            <person name="Li X."/>
            <person name="Wang H."/>
            <person name="Chen T."/>
            <person name="Wang W."/>
            <person name="Yang R."/>
        </authorList>
    </citation>
    <scope>NUCLEOTIDE SEQUENCE [LARGE SCALE GENOMIC DNA]</scope>
    <source>
        <strain evidence="3">TTIB1903HZAU</strain>
        <tissue evidence="3">Muscle</tissue>
    </source>
</reference>
<accession>A0A5A9PIM1</accession>
<feature type="region of interest" description="Disordered" evidence="2">
    <location>
        <begin position="391"/>
        <end position="559"/>
    </location>
</feature>
<evidence type="ECO:0000313" key="3">
    <source>
        <dbReference type="EMBL" id="KAA0720836.1"/>
    </source>
</evidence>
<feature type="compositionally biased region" description="Polar residues" evidence="2">
    <location>
        <begin position="401"/>
        <end position="418"/>
    </location>
</feature>
<keyword evidence="4" id="KW-1185">Reference proteome</keyword>
<proteinExistence type="predicted"/>
<dbReference type="Proteomes" id="UP000324632">
    <property type="component" value="Chromosome 5"/>
</dbReference>
<dbReference type="Pfam" id="PF15385">
    <property type="entry name" value="SARG"/>
    <property type="match status" value="1"/>
</dbReference>
<keyword evidence="1" id="KW-0597">Phosphoprotein</keyword>